<evidence type="ECO:0000256" key="7">
    <source>
        <dbReference type="ARBA" id="ARBA00022553"/>
    </source>
</evidence>
<evidence type="ECO:0000256" key="14">
    <source>
        <dbReference type="ARBA" id="ARBA00023018"/>
    </source>
</evidence>
<gene>
    <name evidence="30" type="ORF">JOB18_042728</name>
</gene>
<evidence type="ECO:0000256" key="23">
    <source>
        <dbReference type="ARBA" id="ARBA00060464"/>
    </source>
</evidence>
<evidence type="ECO:0000256" key="10">
    <source>
        <dbReference type="ARBA" id="ARBA00022737"/>
    </source>
</evidence>
<evidence type="ECO:0000256" key="25">
    <source>
        <dbReference type="ARBA" id="ARBA00067957"/>
    </source>
</evidence>
<dbReference type="AlphaFoldDB" id="A0AAV6Q4B3"/>
<dbReference type="PANTHER" id="PTHR10024">
    <property type="entry name" value="SYNAPTOTAGMIN"/>
    <property type="match status" value="1"/>
</dbReference>
<dbReference type="GO" id="GO:1990927">
    <property type="term" value="P:calcium ion regulated lysosome exocytosis"/>
    <property type="evidence" value="ECO:0007669"/>
    <property type="project" value="UniProtKB-ARBA"/>
</dbReference>
<keyword evidence="9" id="KW-0479">Metal-binding</keyword>
<feature type="compositionally biased region" description="Gly residues" evidence="27">
    <location>
        <begin position="179"/>
        <end position="190"/>
    </location>
</feature>
<evidence type="ECO:0000256" key="5">
    <source>
        <dbReference type="ARBA" id="ARBA00022475"/>
    </source>
</evidence>
<keyword evidence="20" id="KW-0449">Lipoprotein</keyword>
<keyword evidence="7" id="KW-0597">Phosphoprotein</keyword>
<keyword evidence="16" id="KW-0564">Palmitate</keyword>
<dbReference type="PROSITE" id="PS50004">
    <property type="entry name" value="C2"/>
    <property type="match status" value="2"/>
</dbReference>
<dbReference type="GO" id="GO:0005765">
    <property type="term" value="C:lysosomal membrane"/>
    <property type="evidence" value="ECO:0007669"/>
    <property type="project" value="UniProtKB-SubCell"/>
</dbReference>
<keyword evidence="18" id="KW-0458">Lysosome</keyword>
<dbReference type="GO" id="GO:0006906">
    <property type="term" value="P:vesicle fusion"/>
    <property type="evidence" value="ECO:0007669"/>
    <property type="project" value="TreeGrafter"/>
</dbReference>
<evidence type="ECO:0000256" key="11">
    <source>
        <dbReference type="ARBA" id="ARBA00022837"/>
    </source>
</evidence>
<dbReference type="InterPro" id="IPR037732">
    <property type="entry name" value="C2A_Synaptotagmin-7"/>
</dbReference>
<dbReference type="GO" id="GO:0001786">
    <property type="term" value="F:phosphatidylserine binding"/>
    <property type="evidence" value="ECO:0007669"/>
    <property type="project" value="TreeGrafter"/>
</dbReference>
<feature type="compositionally biased region" description="Pro residues" evidence="27">
    <location>
        <begin position="156"/>
        <end position="165"/>
    </location>
</feature>
<dbReference type="SMART" id="SM00239">
    <property type="entry name" value="C2"/>
    <property type="match status" value="2"/>
</dbReference>
<evidence type="ECO:0000256" key="6">
    <source>
        <dbReference type="ARBA" id="ARBA00022483"/>
    </source>
</evidence>
<evidence type="ECO:0000256" key="18">
    <source>
        <dbReference type="ARBA" id="ARBA00023228"/>
    </source>
</evidence>
<evidence type="ECO:0000256" key="13">
    <source>
        <dbReference type="ARBA" id="ARBA00022989"/>
    </source>
</evidence>
<sequence length="572" mass="63590">MHLNREEDNSKGSVSLSVFLVSVAFVVCAVWLVALCGVCTWCQRKLGKRNKPWVEAASSPESVRGRGENKAINDLDRDFWNNNDSSNVQQRWSSYPPKEFLLNMSPYAPYGDPRLTPNFGDASLSSASTLEHIPSSAVARPRPLVRQQSLQQPLTHQPPPGPNDPPVTSQSLGQLHTGPGAGGHRGGPRGVRGSPAGASRYRGAGTGRSRSNPGSWDHMMEQIRHRGLDVKSFLTPGNKPGSSPRGQTPDETGRRHGHDANSSVSDLANSVTSDMLMVTRDINTVCPLSPGSEEDDHEGPVCEKLGRIQFSVGYSFQDSTLTVKILKGQELPAKDFSGTSDPFVKLYLLPDKKHKLETKVKRKNLNPHWNETFLFEGFPYEKVVQRTLYLQVLDYDRFSRNDPIGEVSIPLNKLDLANMQTFWKELKPCSDGSGSRGDLLVSLCYNPTANTITVSIIKARNLKAMDIGGTSDPYVKVWLMNKDKRVEKKKTVVMKRCLNPVFNESFPFDVPAHVLRETTIIITVMDKDRLSRNDVIGKIYLSWKSGPAEVKHWKDMMGHPRTTVAQWHALKA</sequence>
<accession>A0AAV6Q4B3</accession>
<dbReference type="CDD" id="cd08386">
    <property type="entry name" value="C2A_Synaptotagmin-7"/>
    <property type="match status" value="1"/>
</dbReference>
<evidence type="ECO:0000256" key="26">
    <source>
        <dbReference type="ARBA" id="ARBA00080491"/>
    </source>
</evidence>
<evidence type="ECO:0000256" key="27">
    <source>
        <dbReference type="SAM" id="MobiDB-lite"/>
    </source>
</evidence>
<reference evidence="30 31" key="1">
    <citation type="journal article" date="2021" name="Sci. Rep.">
        <title>Chromosome anchoring in Senegalese sole (Solea senegalensis) reveals sex-associated markers and genome rearrangements in flatfish.</title>
        <authorList>
            <person name="Guerrero-Cozar I."/>
            <person name="Gomez-Garrido J."/>
            <person name="Berbel C."/>
            <person name="Martinez-Blanch J.F."/>
            <person name="Alioto T."/>
            <person name="Claros M.G."/>
            <person name="Gagnaire P.A."/>
            <person name="Manchado M."/>
        </authorList>
    </citation>
    <scope>NUCLEOTIDE SEQUENCE [LARGE SCALE GENOMIC DNA]</scope>
    <source>
        <strain evidence="30">Sse05_10M</strain>
    </source>
</reference>
<keyword evidence="15 28" id="KW-0472">Membrane</keyword>
<evidence type="ECO:0000256" key="4">
    <source>
        <dbReference type="ARBA" id="ARBA00006996"/>
    </source>
</evidence>
<comment type="subunit">
    <text evidence="24">Homodimer. Can also form heterodimers with SYT6, SYT9 and SYT10. Interacts with calmodulin (CALM1, CALM2 or CALM3). Interacts with CD63; required for localization to lysosomes. Interacts with APP.</text>
</comment>
<dbReference type="Pfam" id="PF00168">
    <property type="entry name" value="C2"/>
    <property type="match status" value="2"/>
</dbReference>
<keyword evidence="21" id="KW-0968">Cytoplasmic vesicle</keyword>
<evidence type="ECO:0000256" key="9">
    <source>
        <dbReference type="ARBA" id="ARBA00022723"/>
    </source>
</evidence>
<dbReference type="Proteomes" id="UP000693946">
    <property type="component" value="Linkage Group LG7"/>
</dbReference>
<dbReference type="FunFam" id="2.60.40.150:FF:000028">
    <property type="entry name" value="Synaptotagmin 7"/>
    <property type="match status" value="1"/>
</dbReference>
<keyword evidence="10" id="KW-0677">Repeat</keyword>
<dbReference type="FunFam" id="2.60.40.150:FF:000027">
    <property type="entry name" value="Synaptotagmin 7"/>
    <property type="match status" value="1"/>
</dbReference>
<comment type="caution">
    <text evidence="30">The sequence shown here is derived from an EMBL/GenBank/DDBJ whole genome shotgun (WGS) entry which is preliminary data.</text>
</comment>
<evidence type="ECO:0000256" key="15">
    <source>
        <dbReference type="ARBA" id="ARBA00023136"/>
    </source>
</evidence>
<dbReference type="GO" id="GO:0017158">
    <property type="term" value="P:regulation of calcium ion-dependent exocytosis"/>
    <property type="evidence" value="ECO:0007669"/>
    <property type="project" value="UniProtKB-ARBA"/>
</dbReference>
<keyword evidence="19" id="KW-0966">Cell projection</keyword>
<keyword evidence="13 28" id="KW-1133">Transmembrane helix</keyword>
<evidence type="ECO:0000256" key="17">
    <source>
        <dbReference type="ARBA" id="ARBA00023140"/>
    </source>
</evidence>
<evidence type="ECO:0000256" key="8">
    <source>
        <dbReference type="ARBA" id="ARBA00022692"/>
    </source>
</evidence>
<keyword evidence="31" id="KW-1185">Reference proteome</keyword>
<dbReference type="PANTHER" id="PTHR10024:SF344">
    <property type="entry name" value="SYNAPTOTAGMIN-7"/>
    <property type="match status" value="1"/>
</dbReference>
<dbReference type="GO" id="GO:0030276">
    <property type="term" value="F:clathrin binding"/>
    <property type="evidence" value="ECO:0007669"/>
    <property type="project" value="TreeGrafter"/>
</dbReference>
<evidence type="ECO:0000256" key="19">
    <source>
        <dbReference type="ARBA" id="ARBA00023273"/>
    </source>
</evidence>
<dbReference type="GO" id="GO:0030672">
    <property type="term" value="C:synaptic vesicle membrane"/>
    <property type="evidence" value="ECO:0007669"/>
    <property type="project" value="UniProtKB-SubCell"/>
</dbReference>
<evidence type="ECO:0000259" key="29">
    <source>
        <dbReference type="PROSITE" id="PS50004"/>
    </source>
</evidence>
<keyword evidence="8 28" id="KW-0812">Transmembrane</keyword>
<dbReference type="CDD" id="cd08405">
    <property type="entry name" value="C2B_Synaptotagmin-7"/>
    <property type="match status" value="1"/>
</dbReference>
<evidence type="ECO:0000256" key="16">
    <source>
        <dbReference type="ARBA" id="ARBA00023139"/>
    </source>
</evidence>
<dbReference type="GO" id="GO:0048791">
    <property type="term" value="P:calcium ion-regulated exocytosis of neurotransmitter"/>
    <property type="evidence" value="ECO:0007669"/>
    <property type="project" value="TreeGrafter"/>
</dbReference>
<dbReference type="GO" id="GO:0030670">
    <property type="term" value="C:phagocytic vesicle membrane"/>
    <property type="evidence" value="ECO:0007669"/>
    <property type="project" value="UniProtKB-SubCell"/>
</dbReference>
<keyword evidence="6" id="KW-0268">Exocytosis</keyword>
<proteinExistence type="inferred from homology"/>
<comment type="similarity">
    <text evidence="4">Belongs to the synaptotagmin family.</text>
</comment>
<dbReference type="GO" id="GO:0000149">
    <property type="term" value="F:SNARE binding"/>
    <property type="evidence" value="ECO:0007669"/>
    <property type="project" value="TreeGrafter"/>
</dbReference>
<feature type="transmembrane region" description="Helical" evidence="28">
    <location>
        <begin position="20"/>
        <end position="42"/>
    </location>
</feature>
<organism evidence="30 31">
    <name type="scientific">Solea senegalensis</name>
    <name type="common">Senegalese sole</name>
    <dbReference type="NCBI Taxonomy" id="28829"/>
    <lineage>
        <taxon>Eukaryota</taxon>
        <taxon>Metazoa</taxon>
        <taxon>Chordata</taxon>
        <taxon>Craniata</taxon>
        <taxon>Vertebrata</taxon>
        <taxon>Euteleostomi</taxon>
        <taxon>Actinopterygii</taxon>
        <taxon>Neopterygii</taxon>
        <taxon>Teleostei</taxon>
        <taxon>Neoteleostei</taxon>
        <taxon>Acanthomorphata</taxon>
        <taxon>Carangaria</taxon>
        <taxon>Pleuronectiformes</taxon>
        <taxon>Pleuronectoidei</taxon>
        <taxon>Soleidae</taxon>
        <taxon>Solea</taxon>
    </lineage>
</organism>
<dbReference type="GO" id="GO:0042734">
    <property type="term" value="C:presynaptic membrane"/>
    <property type="evidence" value="ECO:0007669"/>
    <property type="project" value="UniProtKB-SubCell"/>
</dbReference>
<name>A0AAV6Q4B3_SOLSE</name>
<dbReference type="EMBL" id="JAGKHQ010000019">
    <property type="protein sequence ID" value="KAG7483210.1"/>
    <property type="molecule type" value="Genomic_DNA"/>
</dbReference>
<evidence type="ECO:0000256" key="28">
    <source>
        <dbReference type="SAM" id="Phobius"/>
    </source>
</evidence>
<keyword evidence="5" id="KW-1003">Cell membrane</keyword>
<evidence type="ECO:0000313" key="30">
    <source>
        <dbReference type="EMBL" id="KAG7483210.1"/>
    </source>
</evidence>
<keyword evidence="12" id="KW-0112">Calmodulin-binding</keyword>
<evidence type="ECO:0000256" key="24">
    <source>
        <dbReference type="ARBA" id="ARBA00064595"/>
    </source>
</evidence>
<protein>
    <recommendedName>
        <fullName evidence="25">Synaptotagmin-7</fullName>
    </recommendedName>
    <alternativeName>
        <fullName evidence="26">Synaptotagmin VII</fullName>
    </alternativeName>
</protein>
<evidence type="ECO:0000256" key="12">
    <source>
        <dbReference type="ARBA" id="ARBA00022860"/>
    </source>
</evidence>
<dbReference type="InterPro" id="IPR037741">
    <property type="entry name" value="C2B_Synaptotagmin-7"/>
</dbReference>
<evidence type="ECO:0000256" key="1">
    <source>
        <dbReference type="ARBA" id="ARBA00004254"/>
    </source>
</evidence>
<dbReference type="GO" id="GO:0005509">
    <property type="term" value="F:calcium ion binding"/>
    <property type="evidence" value="ECO:0007669"/>
    <property type="project" value="TreeGrafter"/>
</dbReference>
<evidence type="ECO:0000256" key="22">
    <source>
        <dbReference type="ARBA" id="ARBA00046300"/>
    </source>
</evidence>
<comment type="subcellular location">
    <subcellularLocation>
        <location evidence="23">Cytoplasmic vesicle</location>
        <location evidence="23">Phagosome membrane</location>
        <topology evidence="23">Single-pass membrane protein</topology>
    </subcellularLocation>
    <subcellularLocation>
        <location evidence="1">Cytoplasmic vesicle</location>
        <location evidence="1">Secretory vesicle</location>
        <location evidence="1">Synaptic vesicle membrane</location>
        <topology evidence="1">Single-pass membrane protein</topology>
    </subcellularLocation>
    <subcellularLocation>
        <location evidence="2">Lysosome membrane</location>
        <topology evidence="2">Single-pass membrane protein</topology>
    </subcellularLocation>
    <subcellularLocation>
        <location evidence="3">Peroxisome membrane</location>
        <topology evidence="3">Single-pass membrane protein</topology>
    </subcellularLocation>
    <subcellularLocation>
        <location evidence="22">Presynaptic cell membrane</location>
        <topology evidence="22">Single-pass membrane protein</topology>
    </subcellularLocation>
</comment>
<feature type="domain" description="C2" evidence="29">
    <location>
        <begin position="435"/>
        <end position="568"/>
    </location>
</feature>
<evidence type="ECO:0000256" key="3">
    <source>
        <dbReference type="ARBA" id="ARBA00004549"/>
    </source>
</evidence>
<dbReference type="GO" id="GO:0005516">
    <property type="term" value="F:calmodulin binding"/>
    <property type="evidence" value="ECO:0007669"/>
    <property type="project" value="UniProtKB-KW"/>
</dbReference>
<keyword evidence="14" id="KW-0770">Synapse</keyword>
<feature type="compositionally biased region" description="Polar residues" evidence="27">
    <location>
        <begin position="240"/>
        <end position="250"/>
    </location>
</feature>
<feature type="domain" description="C2" evidence="29">
    <location>
        <begin position="304"/>
        <end position="424"/>
    </location>
</feature>
<dbReference type="GO" id="GO:0005778">
    <property type="term" value="C:peroxisomal membrane"/>
    <property type="evidence" value="ECO:0007669"/>
    <property type="project" value="UniProtKB-SubCell"/>
</dbReference>
<evidence type="ECO:0000256" key="2">
    <source>
        <dbReference type="ARBA" id="ARBA00004363"/>
    </source>
</evidence>
<keyword evidence="11" id="KW-0106">Calcium</keyword>
<feature type="region of interest" description="Disordered" evidence="27">
    <location>
        <begin position="148"/>
        <end position="216"/>
    </location>
</feature>
<dbReference type="GO" id="GO:0030424">
    <property type="term" value="C:axon"/>
    <property type="evidence" value="ECO:0007669"/>
    <property type="project" value="TreeGrafter"/>
</dbReference>
<dbReference type="GO" id="GO:0030100">
    <property type="term" value="P:regulation of endocytosis"/>
    <property type="evidence" value="ECO:0007669"/>
    <property type="project" value="UniProtKB-ARBA"/>
</dbReference>
<evidence type="ECO:0000256" key="21">
    <source>
        <dbReference type="ARBA" id="ARBA00023329"/>
    </source>
</evidence>
<dbReference type="GO" id="GO:0050796">
    <property type="term" value="P:regulation of insulin secretion"/>
    <property type="evidence" value="ECO:0007669"/>
    <property type="project" value="UniProtKB-ARBA"/>
</dbReference>
<dbReference type="InterPro" id="IPR000008">
    <property type="entry name" value="C2_dom"/>
</dbReference>
<evidence type="ECO:0000256" key="20">
    <source>
        <dbReference type="ARBA" id="ARBA00023288"/>
    </source>
</evidence>
<dbReference type="GO" id="GO:0005544">
    <property type="term" value="F:calcium-dependent phospholipid binding"/>
    <property type="evidence" value="ECO:0007669"/>
    <property type="project" value="InterPro"/>
</dbReference>
<evidence type="ECO:0000313" key="31">
    <source>
        <dbReference type="Proteomes" id="UP000693946"/>
    </source>
</evidence>
<dbReference type="GO" id="GO:0001778">
    <property type="term" value="P:plasma membrane repair"/>
    <property type="evidence" value="ECO:0007669"/>
    <property type="project" value="UniProtKB-ARBA"/>
</dbReference>
<keyword evidence="17" id="KW-0576">Peroxisome</keyword>
<feature type="region of interest" description="Disordered" evidence="27">
    <location>
        <begin position="231"/>
        <end position="266"/>
    </location>
</feature>
<dbReference type="GO" id="GO:0051050">
    <property type="term" value="P:positive regulation of transport"/>
    <property type="evidence" value="ECO:0007669"/>
    <property type="project" value="UniProtKB-ARBA"/>
</dbReference>